<name>A0A372MJ63_9SPIR</name>
<dbReference type="InterPro" id="IPR036291">
    <property type="entry name" value="NAD(P)-bd_dom_sf"/>
</dbReference>
<dbReference type="Gene3D" id="3.90.180.10">
    <property type="entry name" value="Medium-chain alcohol dehydrogenases, catalytic domain"/>
    <property type="match status" value="1"/>
</dbReference>
<dbReference type="InterPro" id="IPR050129">
    <property type="entry name" value="Zn_alcohol_dh"/>
</dbReference>
<dbReference type="GO" id="GO:0016491">
    <property type="term" value="F:oxidoreductase activity"/>
    <property type="evidence" value="ECO:0007669"/>
    <property type="project" value="UniProtKB-KW"/>
</dbReference>
<reference evidence="4 5" key="2">
    <citation type="submission" date="2018-09" db="EMBL/GenBank/DDBJ databases">
        <title>Genome of Sphaerochaeta halotolerans strain 4-11.</title>
        <authorList>
            <person name="Nazina T.N."/>
            <person name="Sokolova D.S."/>
        </authorList>
    </citation>
    <scope>NUCLEOTIDE SEQUENCE [LARGE SCALE GENOMIC DNA]</scope>
    <source>
        <strain evidence="4 5">4-11</strain>
    </source>
</reference>
<accession>A0A372MJ63</accession>
<reference evidence="5" key="1">
    <citation type="submission" date="2018-08" db="EMBL/GenBank/DDBJ databases">
        <authorList>
            <person name="Grouzdev D.S."/>
            <person name="Krutkina M.S."/>
        </authorList>
    </citation>
    <scope>NUCLEOTIDE SEQUENCE [LARGE SCALE GENOMIC DNA]</scope>
    <source>
        <strain evidence="5">4-11</strain>
    </source>
</reference>
<evidence type="ECO:0000313" key="5">
    <source>
        <dbReference type="Proteomes" id="UP000264002"/>
    </source>
</evidence>
<feature type="domain" description="Alcohol dehydrogenase-like N-terminal" evidence="3">
    <location>
        <begin position="26"/>
        <end position="125"/>
    </location>
</feature>
<dbReference type="Gene3D" id="3.40.50.720">
    <property type="entry name" value="NAD(P)-binding Rossmann-like Domain"/>
    <property type="match status" value="1"/>
</dbReference>
<protein>
    <submittedName>
        <fullName evidence="4">L-sorbose 1-phosphate reductase</fullName>
    </submittedName>
</protein>
<evidence type="ECO:0000259" key="2">
    <source>
        <dbReference type="Pfam" id="PF00107"/>
    </source>
</evidence>
<gene>
    <name evidence="4" type="ORF">DYP60_02130</name>
</gene>
<dbReference type="Pfam" id="PF08240">
    <property type="entry name" value="ADH_N"/>
    <property type="match status" value="1"/>
</dbReference>
<dbReference type="InterPro" id="IPR011032">
    <property type="entry name" value="GroES-like_sf"/>
</dbReference>
<sequence length="424" mass="46242">MKTRAIRLYGVNDLRLEAFELPQIAEDEILAKVITNSICMSDHKAAEQGASHKRIPSDVDKNPIILGHEFCGEIVEVGKKWQGKFKVGSRFSIQPALNYKGTLDAPGYSFQYIGGDSTYVVIPHQVMELDCLLPYDGDAFFLGSLAEPVSCVVGTFHAMYHTTNGSYEHQMGIVEGGNMAILAGVGPMGLSAIDYAIHNPDRKPGRLVVTDIDDARLNRAQDLYSIEDAKQNGVELIYLNTKNSSDPVASLLDCTEGKGYDDVLVMAPVRMLVEQADAILAKNGCLNFFAGPNKTDFTASLNFYNVHYASTHIVGTSGGNTDDMRESLHLMEKGLINPAAMVTHIGGLSAVPEAVINLPNIPGGKKMMYTHLDFPLTALSDLAELGKTNEMAAELAKLVDKHKGLWSAEAESYLLENCKKRIEE</sequence>
<keyword evidence="1" id="KW-0560">Oxidoreductase</keyword>
<dbReference type="InterPro" id="IPR013154">
    <property type="entry name" value="ADH-like_N"/>
</dbReference>
<dbReference type="OrthoDB" id="9787435at2"/>
<dbReference type="AlphaFoldDB" id="A0A372MJ63"/>
<dbReference type="PANTHER" id="PTHR43401:SF2">
    <property type="entry name" value="L-THREONINE 3-DEHYDROGENASE"/>
    <property type="match status" value="1"/>
</dbReference>
<dbReference type="Proteomes" id="UP000264002">
    <property type="component" value="Unassembled WGS sequence"/>
</dbReference>
<comment type="caution">
    <text evidence="4">The sequence shown here is derived from an EMBL/GenBank/DDBJ whole genome shotgun (WGS) entry which is preliminary data.</text>
</comment>
<feature type="domain" description="Alcohol dehydrogenase-like C-terminal" evidence="2">
    <location>
        <begin position="207"/>
        <end position="332"/>
    </location>
</feature>
<dbReference type="SUPFAM" id="SSF51735">
    <property type="entry name" value="NAD(P)-binding Rossmann-fold domains"/>
    <property type="match status" value="1"/>
</dbReference>
<evidence type="ECO:0000259" key="3">
    <source>
        <dbReference type="Pfam" id="PF08240"/>
    </source>
</evidence>
<evidence type="ECO:0000313" key="4">
    <source>
        <dbReference type="EMBL" id="RFU95825.1"/>
    </source>
</evidence>
<evidence type="ECO:0000256" key="1">
    <source>
        <dbReference type="ARBA" id="ARBA00023002"/>
    </source>
</evidence>
<dbReference type="RefSeq" id="WP_117329223.1">
    <property type="nucleotide sequence ID" value="NZ_QUWK01000002.1"/>
</dbReference>
<keyword evidence="5" id="KW-1185">Reference proteome</keyword>
<dbReference type="SUPFAM" id="SSF50129">
    <property type="entry name" value="GroES-like"/>
    <property type="match status" value="1"/>
</dbReference>
<dbReference type="Pfam" id="PF00107">
    <property type="entry name" value="ADH_zinc_N"/>
    <property type="match status" value="1"/>
</dbReference>
<dbReference type="CDD" id="cd08238">
    <property type="entry name" value="sorbose_phosphate_red"/>
    <property type="match status" value="1"/>
</dbReference>
<organism evidence="4 5">
    <name type="scientific">Sphaerochaeta halotolerans</name>
    <dbReference type="NCBI Taxonomy" id="2293840"/>
    <lineage>
        <taxon>Bacteria</taxon>
        <taxon>Pseudomonadati</taxon>
        <taxon>Spirochaetota</taxon>
        <taxon>Spirochaetia</taxon>
        <taxon>Spirochaetales</taxon>
        <taxon>Sphaerochaetaceae</taxon>
        <taxon>Sphaerochaeta</taxon>
    </lineage>
</organism>
<proteinExistence type="predicted"/>
<dbReference type="PANTHER" id="PTHR43401">
    <property type="entry name" value="L-THREONINE 3-DEHYDROGENASE"/>
    <property type="match status" value="1"/>
</dbReference>
<dbReference type="EMBL" id="QUWK01000002">
    <property type="protein sequence ID" value="RFU95825.1"/>
    <property type="molecule type" value="Genomic_DNA"/>
</dbReference>
<dbReference type="InterPro" id="IPR013149">
    <property type="entry name" value="ADH-like_C"/>
</dbReference>